<keyword evidence="1" id="KW-0812">Transmembrane</keyword>
<sequence>MNDFLNGWSSGMTGSGGGLPSQSVLEKMGRDAAANHWNNNNAQTHSGSGAATNFEPGIPITTTLYQAGKKMTFKKLARDFGIAIALMIAAVLVNWISPLSWWDWETIAFSIPGYLLMFWVFLRLPFYGIARIGSLFEKEKTEEKKTEKAAS</sequence>
<evidence type="ECO:0000313" key="2">
    <source>
        <dbReference type="EMBL" id="PZQ45501.1"/>
    </source>
</evidence>
<accession>A0A2W5MW22</accession>
<dbReference type="Proteomes" id="UP000249417">
    <property type="component" value="Unassembled WGS sequence"/>
</dbReference>
<keyword evidence="1" id="KW-0472">Membrane</keyword>
<gene>
    <name evidence="2" type="ORF">DI551_07220</name>
</gene>
<dbReference type="EMBL" id="QFQB01000047">
    <property type="protein sequence ID" value="PZQ45501.1"/>
    <property type="molecule type" value="Genomic_DNA"/>
</dbReference>
<evidence type="ECO:0000313" key="3">
    <source>
        <dbReference type="Proteomes" id="UP000249417"/>
    </source>
</evidence>
<feature type="transmembrane region" description="Helical" evidence="1">
    <location>
        <begin position="80"/>
        <end position="101"/>
    </location>
</feature>
<feature type="transmembrane region" description="Helical" evidence="1">
    <location>
        <begin position="107"/>
        <end position="130"/>
    </location>
</feature>
<proteinExistence type="predicted"/>
<reference evidence="2 3" key="1">
    <citation type="submission" date="2017-08" db="EMBL/GenBank/DDBJ databases">
        <title>Infants hospitalized years apart are colonized by the same room-sourced microbial strains.</title>
        <authorList>
            <person name="Brooks B."/>
            <person name="Olm M.R."/>
            <person name="Firek B.A."/>
            <person name="Baker R."/>
            <person name="Thomas B.C."/>
            <person name="Morowitz M.J."/>
            <person name="Banfield J.F."/>
        </authorList>
    </citation>
    <scope>NUCLEOTIDE SEQUENCE [LARGE SCALE GENOMIC DNA]</scope>
    <source>
        <strain evidence="2">S2_005_002_R2_29</strain>
    </source>
</reference>
<keyword evidence="1" id="KW-1133">Transmembrane helix</keyword>
<name>A0A2W5MW22_9BACT</name>
<organism evidence="2 3">
    <name type="scientific">Micavibrio aeruginosavorus</name>
    <dbReference type="NCBI Taxonomy" id="349221"/>
    <lineage>
        <taxon>Bacteria</taxon>
        <taxon>Pseudomonadati</taxon>
        <taxon>Bdellovibrionota</taxon>
        <taxon>Bdellovibrionia</taxon>
        <taxon>Bdellovibrionales</taxon>
        <taxon>Pseudobdellovibrionaceae</taxon>
        <taxon>Micavibrio</taxon>
    </lineage>
</organism>
<dbReference type="AlphaFoldDB" id="A0A2W5MW22"/>
<protein>
    <submittedName>
        <fullName evidence="2">Uncharacterized protein</fullName>
    </submittedName>
</protein>
<evidence type="ECO:0000256" key="1">
    <source>
        <dbReference type="SAM" id="Phobius"/>
    </source>
</evidence>
<comment type="caution">
    <text evidence="2">The sequence shown here is derived from an EMBL/GenBank/DDBJ whole genome shotgun (WGS) entry which is preliminary data.</text>
</comment>